<name>A0A226EU10_FOLCA</name>
<dbReference type="GO" id="GO:0005524">
    <property type="term" value="F:ATP binding"/>
    <property type="evidence" value="ECO:0007669"/>
    <property type="project" value="InterPro"/>
</dbReference>
<protein>
    <submittedName>
        <fullName evidence="7">ABC transporter G family member 23</fullName>
    </submittedName>
</protein>
<evidence type="ECO:0000256" key="4">
    <source>
        <dbReference type="ARBA" id="ARBA00023136"/>
    </source>
</evidence>
<keyword evidence="8" id="KW-1185">Reference proteome</keyword>
<reference evidence="7 8" key="1">
    <citation type="submission" date="2015-12" db="EMBL/GenBank/DDBJ databases">
        <title>The genome of Folsomia candida.</title>
        <authorList>
            <person name="Faddeeva A."/>
            <person name="Derks M.F."/>
            <person name="Anvar Y."/>
            <person name="Smit S."/>
            <person name="Van Straalen N."/>
            <person name="Roelofs D."/>
        </authorList>
    </citation>
    <scope>NUCLEOTIDE SEQUENCE [LARGE SCALE GENOMIC DNA]</scope>
    <source>
        <strain evidence="7 8">VU population</strain>
        <tissue evidence="7">Whole body</tissue>
    </source>
</reference>
<evidence type="ECO:0000259" key="6">
    <source>
        <dbReference type="PROSITE" id="PS50893"/>
    </source>
</evidence>
<dbReference type="Pfam" id="PF00005">
    <property type="entry name" value="ABC_tran"/>
    <property type="match status" value="1"/>
</dbReference>
<feature type="transmembrane region" description="Helical" evidence="5">
    <location>
        <begin position="568"/>
        <end position="586"/>
    </location>
</feature>
<proteinExistence type="predicted"/>
<dbReference type="OrthoDB" id="5828202at2759"/>
<feature type="domain" description="ABC transporter" evidence="6">
    <location>
        <begin position="1"/>
        <end position="174"/>
    </location>
</feature>
<keyword evidence="2 5" id="KW-0812">Transmembrane</keyword>
<evidence type="ECO:0000313" key="8">
    <source>
        <dbReference type="Proteomes" id="UP000198287"/>
    </source>
</evidence>
<dbReference type="InterPro" id="IPR003439">
    <property type="entry name" value="ABC_transporter-like_ATP-bd"/>
</dbReference>
<accession>A0A226EU10</accession>
<evidence type="ECO:0000256" key="5">
    <source>
        <dbReference type="SAM" id="Phobius"/>
    </source>
</evidence>
<dbReference type="InterPro" id="IPR027417">
    <property type="entry name" value="P-loop_NTPase"/>
</dbReference>
<dbReference type="InterPro" id="IPR013525">
    <property type="entry name" value="ABC2_TM"/>
</dbReference>
<evidence type="ECO:0000256" key="2">
    <source>
        <dbReference type="ARBA" id="ARBA00022692"/>
    </source>
</evidence>
<gene>
    <name evidence="7" type="ORF">Fcan01_04702</name>
</gene>
<dbReference type="PROSITE" id="PS50893">
    <property type="entry name" value="ABC_TRANSPORTER_2"/>
    <property type="match status" value="1"/>
</dbReference>
<comment type="caution">
    <text evidence="7">The sequence shown here is derived from an EMBL/GenBank/DDBJ whole genome shotgun (WGS) entry which is preliminary data.</text>
</comment>
<dbReference type="PANTHER" id="PTHR43038:SF3">
    <property type="entry name" value="ABC TRANSPORTER G FAMILY MEMBER 20 ISOFORM X1"/>
    <property type="match status" value="1"/>
</dbReference>
<feature type="transmembrane region" description="Helical" evidence="5">
    <location>
        <begin position="441"/>
        <end position="470"/>
    </location>
</feature>
<feature type="transmembrane region" description="Helical" evidence="5">
    <location>
        <begin position="402"/>
        <end position="420"/>
    </location>
</feature>
<organism evidence="7 8">
    <name type="scientific">Folsomia candida</name>
    <name type="common">Springtail</name>
    <dbReference type="NCBI Taxonomy" id="158441"/>
    <lineage>
        <taxon>Eukaryota</taxon>
        <taxon>Metazoa</taxon>
        <taxon>Ecdysozoa</taxon>
        <taxon>Arthropoda</taxon>
        <taxon>Hexapoda</taxon>
        <taxon>Collembola</taxon>
        <taxon>Entomobryomorpha</taxon>
        <taxon>Isotomoidea</taxon>
        <taxon>Isotomidae</taxon>
        <taxon>Proisotominae</taxon>
        <taxon>Folsomia</taxon>
    </lineage>
</organism>
<dbReference type="Proteomes" id="UP000198287">
    <property type="component" value="Unassembled WGS sequence"/>
</dbReference>
<feature type="transmembrane region" description="Helical" evidence="5">
    <location>
        <begin position="476"/>
        <end position="496"/>
    </location>
</feature>
<feature type="transmembrane region" description="Helical" evidence="5">
    <location>
        <begin position="503"/>
        <end position="525"/>
    </location>
</feature>
<dbReference type="GO" id="GO:0016887">
    <property type="term" value="F:ATP hydrolysis activity"/>
    <property type="evidence" value="ECO:0007669"/>
    <property type="project" value="InterPro"/>
</dbReference>
<comment type="subcellular location">
    <subcellularLocation>
        <location evidence="1">Membrane</location>
        <topology evidence="1">Multi-pass membrane protein</topology>
    </subcellularLocation>
</comment>
<dbReference type="Gene3D" id="3.40.50.300">
    <property type="entry name" value="P-loop containing nucleotide triphosphate hydrolases"/>
    <property type="match status" value="1"/>
</dbReference>
<dbReference type="SUPFAM" id="SSF52540">
    <property type="entry name" value="P-loop containing nucleoside triphosphate hydrolases"/>
    <property type="match status" value="1"/>
</dbReference>
<evidence type="ECO:0000313" key="7">
    <source>
        <dbReference type="EMBL" id="OXA60698.1"/>
    </source>
</evidence>
<evidence type="ECO:0000256" key="1">
    <source>
        <dbReference type="ARBA" id="ARBA00004141"/>
    </source>
</evidence>
<dbReference type="GO" id="GO:0016020">
    <property type="term" value="C:membrane"/>
    <property type="evidence" value="ECO:0007669"/>
    <property type="project" value="UniProtKB-SubCell"/>
</dbReference>
<sequence>MGEITIFDHQHPGNLGRMCGYMPQEMALLNVLTIGETFRYFGSIYGMDAHKIQTEIIFLRTVLDLPALDSKICDLSGGQTRRVSLAIALIHNPPLLVLDEATVGLDPLLRQKIWDHLFKISKLHNTTIIISTHYFNETKHCDRIGYMRNGHLLEEGSPKALLSRYDSPTMEDFALKLCRNDRGPDNYANIDIFGGHYRKENADVVEVKSYRKLSASLLDKTFIFPRFDRTNHGSLIHAILVKWWHRHKRDWRLIVPGFIVPFMTIFIFQNVVGPQPHSIHVGLVPISSYEEGLENILLGKTMGLVRFPENYELHIKNRVLQNKFADNETIAGSTILIKMDETHKIVAAWAKQTLLEKYLKFLKNIALACSIDHGILAPAIKYNAIYGSTKIFDMITYVQPSSMLFFMFMLPMGTVLQLAEDKVTGIEDREHVTGINMWHQLIAYITAQSVMIFLQMSIFLGTLCGIYGMAIHGSHIQAIVFVYLTALSGLLIGFMISKLYAHVIEILFVILFFTVSQMASSGMIYPLEILPWAERYVFQSFPVTLMVDTFRSICTRGWDITQFNVGRGFLACAFWILLSLVVSTLAERRKRKSL</sequence>
<keyword evidence="4 5" id="KW-0472">Membrane</keyword>
<dbReference type="Pfam" id="PF12698">
    <property type="entry name" value="ABC2_membrane_3"/>
    <property type="match status" value="1"/>
</dbReference>
<evidence type="ECO:0000256" key="3">
    <source>
        <dbReference type="ARBA" id="ARBA00022989"/>
    </source>
</evidence>
<keyword evidence="3 5" id="KW-1133">Transmembrane helix</keyword>
<dbReference type="EMBL" id="LNIX01000002">
    <property type="protein sequence ID" value="OXA60698.1"/>
    <property type="molecule type" value="Genomic_DNA"/>
</dbReference>
<dbReference type="AlphaFoldDB" id="A0A226EU10"/>
<feature type="transmembrane region" description="Helical" evidence="5">
    <location>
        <begin position="253"/>
        <end position="272"/>
    </location>
</feature>
<dbReference type="GO" id="GO:0140359">
    <property type="term" value="F:ABC-type transporter activity"/>
    <property type="evidence" value="ECO:0007669"/>
    <property type="project" value="InterPro"/>
</dbReference>
<dbReference type="PANTHER" id="PTHR43038">
    <property type="entry name" value="ATP-BINDING CASSETTE, SUB-FAMILY H, MEMBER 1"/>
    <property type="match status" value="1"/>
</dbReference>